<sequence length="186" mass="20943">MAAVSPQAARLIALLAACPQRLGLLRALRDYGPPGAWIGAGFVRNAVWDHLHGLAPGPLADVDVLYFDARCLRAEADAAFERRLARACPQVPWSVRNQARMHLRNGDAPYADVADAMRHWPEVCTAVAVRLADQGLELLAPLGLDDLFELRVRPTEHFRNKPEVYRQRLRGKDWARRWPQLRIELS</sequence>
<dbReference type="PANTHER" id="PTHR39166:SF1">
    <property type="entry name" value="BLL1166 PROTEIN"/>
    <property type="match status" value="1"/>
</dbReference>
<protein>
    <recommendedName>
        <fullName evidence="3">Nitrate reductase</fullName>
    </recommendedName>
</protein>
<reference evidence="1 2" key="1">
    <citation type="submission" date="2016-05" db="EMBL/GenBank/DDBJ databases">
        <title>Genome Sequence of Pseudomonas citronellolis Strain SJTE-3, an Estrogens and Persistent Organic Pollutants degradation strain.</title>
        <authorList>
            <person name="Liang R."/>
        </authorList>
    </citation>
    <scope>NUCLEOTIDE SEQUENCE [LARGE SCALE GENOMIC DNA]</scope>
    <source>
        <strain evidence="1 2">SJTE-3</strain>
    </source>
</reference>
<evidence type="ECO:0008006" key="3">
    <source>
        <dbReference type="Google" id="ProtNLM"/>
    </source>
</evidence>
<gene>
    <name evidence="1" type="ORF">A9C11_25905</name>
</gene>
<proteinExistence type="predicted"/>
<dbReference type="PANTHER" id="PTHR39166">
    <property type="entry name" value="BLL1166 PROTEIN"/>
    <property type="match status" value="1"/>
</dbReference>
<name>A0A1A9KHA6_9PSED</name>
<dbReference type="AlphaFoldDB" id="A0A1A9KHA6"/>
<evidence type="ECO:0000313" key="2">
    <source>
        <dbReference type="Proteomes" id="UP000077748"/>
    </source>
</evidence>
<dbReference type="Proteomes" id="UP000077748">
    <property type="component" value="Chromosome"/>
</dbReference>
<organism evidence="1 2">
    <name type="scientific">Pseudomonas citronellolis</name>
    <dbReference type="NCBI Taxonomy" id="53408"/>
    <lineage>
        <taxon>Bacteria</taxon>
        <taxon>Pseudomonadati</taxon>
        <taxon>Pseudomonadota</taxon>
        <taxon>Gammaproteobacteria</taxon>
        <taxon>Pseudomonadales</taxon>
        <taxon>Pseudomonadaceae</taxon>
        <taxon>Pseudomonas</taxon>
    </lineage>
</organism>
<dbReference type="RefSeq" id="WP_064584257.1">
    <property type="nucleotide sequence ID" value="NZ_CP015878.1"/>
</dbReference>
<dbReference type="InterPro" id="IPR009267">
    <property type="entry name" value="NTP_transf_6"/>
</dbReference>
<evidence type="ECO:0000313" key="1">
    <source>
        <dbReference type="EMBL" id="ANI17206.1"/>
    </source>
</evidence>
<dbReference type="EMBL" id="CP015878">
    <property type="protein sequence ID" value="ANI17206.1"/>
    <property type="molecule type" value="Genomic_DNA"/>
</dbReference>
<dbReference type="Pfam" id="PF06042">
    <property type="entry name" value="NTP_transf_6"/>
    <property type="match status" value="1"/>
</dbReference>
<accession>A0A1A9KHA6</accession>